<evidence type="ECO:0000256" key="3">
    <source>
        <dbReference type="ARBA" id="ARBA00022630"/>
    </source>
</evidence>
<sequence>MLAYPHLLAPLNLGFTTLKNRVLMGSMHTGLEELPDGPQRLAAFYAERAAGGVGLIVTGGIAPNKKGVVYQGASVLNDATQVPHHQIVTDAVHLAGGKIALQILHAGRYSYQKQPVAPSALQAPINPFAPQELSHDEVLQTIADFANCARLAKQAGYDGVEVMGSEGYLINQFLTARTNHRNDEWGGDFTRRMRFAVEIVRAVREATGPDFYPNLPPFDAGFSGGRLQLG</sequence>
<comment type="cofactor">
    <cofactor evidence="2">
        <name>[4Fe-4S] cluster</name>
        <dbReference type="ChEBI" id="CHEBI:49883"/>
    </cofactor>
</comment>
<dbReference type="GO" id="GO:0008670">
    <property type="term" value="F:2,4-dienoyl-CoA reductase (NADPH) activity"/>
    <property type="evidence" value="ECO:0007669"/>
    <property type="project" value="TreeGrafter"/>
</dbReference>
<feature type="domain" description="NADH:flavin oxidoreductase/NADH oxidase N-terminal" evidence="9">
    <location>
        <begin position="7"/>
        <end position="211"/>
    </location>
</feature>
<keyword evidence="6 10" id="KW-0560">Oxidoreductase</keyword>
<comment type="cofactor">
    <cofactor evidence="1">
        <name>FMN</name>
        <dbReference type="ChEBI" id="CHEBI:58210"/>
    </cofactor>
</comment>
<evidence type="ECO:0000256" key="5">
    <source>
        <dbReference type="ARBA" id="ARBA00022723"/>
    </source>
</evidence>
<dbReference type="PANTHER" id="PTHR42917:SF2">
    <property type="entry name" value="2,4-DIENOYL-COA REDUCTASE [(2E)-ENOYL-COA-PRODUCING]"/>
    <property type="match status" value="1"/>
</dbReference>
<accession>F4N6V1</accession>
<dbReference type="InterPro" id="IPR013785">
    <property type="entry name" value="Aldolase_TIM"/>
</dbReference>
<dbReference type="GO" id="GO:0033543">
    <property type="term" value="P:fatty acid beta-oxidation, unsaturated, even number, reductase/isomerase pathway"/>
    <property type="evidence" value="ECO:0007669"/>
    <property type="project" value="TreeGrafter"/>
</dbReference>
<evidence type="ECO:0000256" key="8">
    <source>
        <dbReference type="ARBA" id="ARBA00023014"/>
    </source>
</evidence>
<keyword evidence="8" id="KW-0411">Iron-sulfur</keyword>
<organism evidence="10">
    <name type="scientific">Yersinia enterocolitica W22703</name>
    <dbReference type="NCBI Taxonomy" id="913028"/>
    <lineage>
        <taxon>Bacteria</taxon>
        <taxon>Pseudomonadati</taxon>
        <taxon>Pseudomonadota</taxon>
        <taxon>Gammaproteobacteria</taxon>
        <taxon>Enterobacterales</taxon>
        <taxon>Yersiniaceae</taxon>
        <taxon>Yersinia</taxon>
    </lineage>
</organism>
<dbReference type="GO" id="GO:0010181">
    <property type="term" value="F:FMN binding"/>
    <property type="evidence" value="ECO:0007669"/>
    <property type="project" value="InterPro"/>
</dbReference>
<dbReference type="Gene3D" id="3.20.20.70">
    <property type="entry name" value="Aldolase class I"/>
    <property type="match status" value="1"/>
</dbReference>
<dbReference type="Pfam" id="PF00724">
    <property type="entry name" value="Oxidored_FMN"/>
    <property type="match status" value="1"/>
</dbReference>
<keyword evidence="4" id="KW-0288">FMN</keyword>
<dbReference type="SUPFAM" id="SSF51395">
    <property type="entry name" value="FMN-linked oxidoreductases"/>
    <property type="match status" value="1"/>
</dbReference>
<dbReference type="EMBL" id="FR718749">
    <property type="protein sequence ID" value="CBX73809.1"/>
    <property type="molecule type" value="Genomic_DNA"/>
</dbReference>
<dbReference type="AlphaFoldDB" id="F4N6V1"/>
<dbReference type="InterPro" id="IPR001155">
    <property type="entry name" value="OxRdtase_FMN_N"/>
</dbReference>
<gene>
    <name evidence="10" type="ORF">YEW_LL48730</name>
</gene>
<evidence type="ECO:0000256" key="7">
    <source>
        <dbReference type="ARBA" id="ARBA00023004"/>
    </source>
</evidence>
<evidence type="ECO:0000256" key="4">
    <source>
        <dbReference type="ARBA" id="ARBA00022643"/>
    </source>
</evidence>
<dbReference type="InterPro" id="IPR051793">
    <property type="entry name" value="NADH:flavin_oxidoreductase"/>
</dbReference>
<dbReference type="GO" id="GO:0051536">
    <property type="term" value="F:iron-sulfur cluster binding"/>
    <property type="evidence" value="ECO:0007669"/>
    <property type="project" value="UniProtKB-KW"/>
</dbReference>
<evidence type="ECO:0000259" key="9">
    <source>
        <dbReference type="Pfam" id="PF00724"/>
    </source>
</evidence>
<evidence type="ECO:0000256" key="1">
    <source>
        <dbReference type="ARBA" id="ARBA00001917"/>
    </source>
</evidence>
<reference evidence="10" key="1">
    <citation type="journal article" date="2011" name="BMC Genomics">
        <title>Shotgun sequencing of Yersinia enterocolitica strain W22703 (biotype 2, serotype O:9): genomic evidence for oscillation between invertebrates and mammals.</title>
        <authorList>
            <person name="Fuchs T.M."/>
            <person name="Brandt K."/>
            <person name="Starke M."/>
            <person name="Rattei T."/>
        </authorList>
    </citation>
    <scope>NUCLEOTIDE SEQUENCE</scope>
</reference>
<protein>
    <recommendedName>
        <fullName evidence="9">NADH:flavin oxidoreductase/NADH oxidase N-terminal domain-containing protein</fullName>
    </recommendedName>
</protein>
<proteinExistence type="predicted"/>
<name>F4N6V1_YEREN</name>
<evidence type="ECO:0000313" key="10">
    <source>
        <dbReference type="EMBL" id="CBX73809.1"/>
    </source>
</evidence>
<evidence type="ECO:0000256" key="2">
    <source>
        <dbReference type="ARBA" id="ARBA00001966"/>
    </source>
</evidence>
<evidence type="ECO:0000256" key="6">
    <source>
        <dbReference type="ARBA" id="ARBA00023002"/>
    </source>
</evidence>
<keyword evidence="5" id="KW-0479">Metal-binding</keyword>
<keyword evidence="7" id="KW-0408">Iron</keyword>
<dbReference type="GO" id="GO:0046872">
    <property type="term" value="F:metal ion binding"/>
    <property type="evidence" value="ECO:0007669"/>
    <property type="project" value="UniProtKB-KW"/>
</dbReference>
<keyword evidence="3" id="KW-0285">Flavoprotein</keyword>
<dbReference type="PANTHER" id="PTHR42917">
    <property type="entry name" value="2,4-DIENOYL-COA REDUCTASE"/>
    <property type="match status" value="1"/>
</dbReference>